<feature type="domain" description="Peptidase M13 C-terminal" evidence="9">
    <location>
        <begin position="517"/>
        <end position="729"/>
    </location>
</feature>
<dbReference type="PROSITE" id="PS51885">
    <property type="entry name" value="NEPRILYSIN"/>
    <property type="match status" value="1"/>
</dbReference>
<keyword evidence="6" id="KW-0378">Hydrolase</keyword>
<comment type="subcellular location">
    <subcellularLocation>
        <location evidence="2">Cell membrane</location>
        <topology evidence="2">Single-pass type II membrane protein</topology>
    </subcellularLocation>
</comment>
<evidence type="ECO:0000256" key="1">
    <source>
        <dbReference type="ARBA" id="ARBA00001947"/>
    </source>
</evidence>
<name>A0A8J2Q241_9HEXA</name>
<dbReference type="PANTHER" id="PTHR11733">
    <property type="entry name" value="ZINC METALLOPROTEASE FAMILY M13 NEPRILYSIN-RELATED"/>
    <property type="match status" value="1"/>
</dbReference>
<dbReference type="GO" id="GO:0005886">
    <property type="term" value="C:plasma membrane"/>
    <property type="evidence" value="ECO:0007669"/>
    <property type="project" value="UniProtKB-SubCell"/>
</dbReference>
<comment type="caution">
    <text evidence="11">The sequence shown here is derived from an EMBL/GenBank/DDBJ whole genome shotgun (WGS) entry which is preliminary data.</text>
</comment>
<dbReference type="Proteomes" id="UP000708208">
    <property type="component" value="Unassembled WGS sequence"/>
</dbReference>
<dbReference type="InterPro" id="IPR000718">
    <property type="entry name" value="Peptidase_M13"/>
</dbReference>
<dbReference type="AlphaFoldDB" id="A0A8J2Q241"/>
<evidence type="ECO:0000313" key="12">
    <source>
        <dbReference type="Proteomes" id="UP000708208"/>
    </source>
</evidence>
<comment type="cofactor">
    <cofactor evidence="1">
        <name>Zn(2+)</name>
        <dbReference type="ChEBI" id="CHEBI:29105"/>
    </cofactor>
</comment>
<keyword evidence="12" id="KW-1185">Reference proteome</keyword>
<feature type="domain" description="Peptidase M13 N-terminal" evidence="10">
    <location>
        <begin position="125"/>
        <end position="465"/>
    </location>
</feature>
<gene>
    <name evidence="11" type="ORF">AFUS01_LOCUS46725</name>
</gene>
<evidence type="ECO:0000256" key="6">
    <source>
        <dbReference type="ARBA" id="ARBA00022801"/>
    </source>
</evidence>
<evidence type="ECO:0000313" key="11">
    <source>
        <dbReference type="EMBL" id="CAG7837642.1"/>
    </source>
</evidence>
<keyword evidence="8" id="KW-0482">Metalloprotease</keyword>
<evidence type="ECO:0000256" key="7">
    <source>
        <dbReference type="ARBA" id="ARBA00022833"/>
    </source>
</evidence>
<evidence type="ECO:0000256" key="5">
    <source>
        <dbReference type="ARBA" id="ARBA00022723"/>
    </source>
</evidence>
<evidence type="ECO:0000259" key="10">
    <source>
        <dbReference type="Pfam" id="PF05649"/>
    </source>
</evidence>
<dbReference type="GO" id="GO:0016485">
    <property type="term" value="P:protein processing"/>
    <property type="evidence" value="ECO:0007669"/>
    <property type="project" value="TreeGrafter"/>
</dbReference>
<evidence type="ECO:0000256" key="8">
    <source>
        <dbReference type="ARBA" id="ARBA00023049"/>
    </source>
</evidence>
<dbReference type="EMBL" id="CAJVCH010571491">
    <property type="protein sequence ID" value="CAG7837642.1"/>
    <property type="molecule type" value="Genomic_DNA"/>
</dbReference>
<keyword evidence="7" id="KW-0862">Zinc</keyword>
<evidence type="ECO:0000256" key="4">
    <source>
        <dbReference type="ARBA" id="ARBA00022670"/>
    </source>
</evidence>
<evidence type="ECO:0000256" key="2">
    <source>
        <dbReference type="ARBA" id="ARBA00004401"/>
    </source>
</evidence>
<proteinExistence type="inferred from homology"/>
<dbReference type="PANTHER" id="PTHR11733:SF237">
    <property type="entry name" value="NEPRILYSIN-LIKE 4"/>
    <property type="match status" value="1"/>
</dbReference>
<reference evidence="11" key="1">
    <citation type="submission" date="2021-06" db="EMBL/GenBank/DDBJ databases">
        <authorList>
            <person name="Hodson N. C."/>
            <person name="Mongue J. A."/>
            <person name="Jaron S. K."/>
        </authorList>
    </citation>
    <scope>NUCLEOTIDE SEQUENCE</scope>
</reference>
<dbReference type="GO" id="GO:0046872">
    <property type="term" value="F:metal ion binding"/>
    <property type="evidence" value="ECO:0007669"/>
    <property type="project" value="UniProtKB-KW"/>
</dbReference>
<keyword evidence="4" id="KW-0645">Protease</keyword>
<evidence type="ECO:0000256" key="3">
    <source>
        <dbReference type="ARBA" id="ARBA00007357"/>
    </source>
</evidence>
<dbReference type="OrthoDB" id="6475849at2759"/>
<protein>
    <recommendedName>
        <fullName evidence="13">Endothelin-converting enzyme 1</fullName>
    </recommendedName>
</protein>
<sequence length="732" mass="81062">MFFLTEDTPLLDSSFDLDLEGNNNEVITTRRGVSIKKTLVAVLCLGLVGSVAAIGVATSANKNTAEQEWAPFLAKPSSEQIEKLNIIRQLAPHSRSVMADDVCYTIPCLDTAIQFLTAMNFDQDPCQDFHQFACGRWIANNSVPASASRWSQFNMLRDEVNNVTRDILTSPPDPSDFKPLTQVKNFYAMCEDLGAIESKGVTAIVAVSNSTGGWPSVYGESGFSLDLVKALGSLRRNYLDSAIVRVYVSEDLKNTPRRVVYLDQPSFFVSRSILTDPANENNAKIIQAYKDYYLTVAKYFIGQVSPNPAPTDPQIIADVDAVVAFESKLAEASSRDADRTDVERIYNLMKLDAFETGTPNPKISFKALLDEIFSTSGVTINTDEEVVVLETEYFKTLVNILAETDTKVIANYIQWRLISGLVPETTEAMRNATFEFNKVRTGQTQPSTRQSVCAGAALSGFGMAIAIEKEYEGLNLVDNDYLSSVTALSHWMGDTTLKTLRVPTDKNYWLTYPGVVNAFYSPEFNSITFPAAFPAGILQPPFYRSKTLEAINYGGIGVVIGHEITHGFDDQGSQYDKDGNAKDWWTAEDKENFNGRAKCIIDQYSSFDTRVGVKVDGVLTQGENIADNGGLRESYQAYMNYIRDNNSGQPEKRLPGLEEYSAEQLFFLSYANIWCESITDEGLRSQLATDPHSPAEFRVLGPLRNSVTFAEKWQCAVGTPMNPPAANKCVVW</sequence>
<organism evidence="11 12">
    <name type="scientific">Allacma fusca</name>
    <dbReference type="NCBI Taxonomy" id="39272"/>
    <lineage>
        <taxon>Eukaryota</taxon>
        <taxon>Metazoa</taxon>
        <taxon>Ecdysozoa</taxon>
        <taxon>Arthropoda</taxon>
        <taxon>Hexapoda</taxon>
        <taxon>Collembola</taxon>
        <taxon>Symphypleona</taxon>
        <taxon>Sminthuridae</taxon>
        <taxon>Allacma</taxon>
    </lineage>
</organism>
<accession>A0A8J2Q241</accession>
<dbReference type="GO" id="GO:0004222">
    <property type="term" value="F:metalloendopeptidase activity"/>
    <property type="evidence" value="ECO:0007669"/>
    <property type="project" value="InterPro"/>
</dbReference>
<dbReference type="Pfam" id="PF01431">
    <property type="entry name" value="Peptidase_M13"/>
    <property type="match status" value="1"/>
</dbReference>
<evidence type="ECO:0000259" key="9">
    <source>
        <dbReference type="Pfam" id="PF01431"/>
    </source>
</evidence>
<dbReference type="InterPro" id="IPR008753">
    <property type="entry name" value="Peptidase_M13_N"/>
</dbReference>
<dbReference type="Pfam" id="PF05649">
    <property type="entry name" value="Peptidase_M13_N"/>
    <property type="match status" value="1"/>
</dbReference>
<evidence type="ECO:0008006" key="13">
    <source>
        <dbReference type="Google" id="ProtNLM"/>
    </source>
</evidence>
<comment type="similarity">
    <text evidence="3">Belongs to the peptidase M13 family.</text>
</comment>
<dbReference type="InterPro" id="IPR018497">
    <property type="entry name" value="Peptidase_M13_C"/>
</dbReference>
<keyword evidence="5" id="KW-0479">Metal-binding</keyword>
<dbReference type="CDD" id="cd08662">
    <property type="entry name" value="M13"/>
    <property type="match status" value="1"/>
</dbReference>